<dbReference type="AlphaFoldDB" id="A0A0F9YFI1"/>
<dbReference type="PROSITE" id="PS51725">
    <property type="entry name" value="ABM"/>
    <property type="match status" value="1"/>
</dbReference>
<dbReference type="PANTHER" id="PTHR34474">
    <property type="entry name" value="SIGNAL TRANSDUCTION PROTEIN TRAP"/>
    <property type="match status" value="1"/>
</dbReference>
<dbReference type="EMBL" id="LAZR01000004">
    <property type="protein sequence ID" value="KKO10932.1"/>
    <property type="molecule type" value="Genomic_DNA"/>
</dbReference>
<evidence type="ECO:0000313" key="2">
    <source>
        <dbReference type="EMBL" id="KKO10932.1"/>
    </source>
</evidence>
<sequence>MVLEVAILDVKPGQATDFEAAFKEAKMIIASMEGYRSHQLQRCLEDANRYILLVHWDTLEHHTVGFRGSEQYQEWRALLHHFYDPFPSVEHYTLVSEGQT</sequence>
<dbReference type="InterPro" id="IPR007138">
    <property type="entry name" value="ABM_dom"/>
</dbReference>
<dbReference type="Gene3D" id="3.30.70.100">
    <property type="match status" value="1"/>
</dbReference>
<name>A0A0F9YFI1_9ZZZZ</name>
<proteinExistence type="predicted"/>
<dbReference type="SUPFAM" id="SSF54909">
    <property type="entry name" value="Dimeric alpha+beta barrel"/>
    <property type="match status" value="1"/>
</dbReference>
<dbReference type="Pfam" id="PF03992">
    <property type="entry name" value="ABM"/>
    <property type="match status" value="1"/>
</dbReference>
<dbReference type="PANTHER" id="PTHR34474:SF2">
    <property type="entry name" value="SIGNAL TRANSDUCTION PROTEIN TRAP"/>
    <property type="match status" value="1"/>
</dbReference>
<dbReference type="InterPro" id="IPR011008">
    <property type="entry name" value="Dimeric_a/b-barrel"/>
</dbReference>
<organism evidence="2">
    <name type="scientific">marine sediment metagenome</name>
    <dbReference type="NCBI Taxonomy" id="412755"/>
    <lineage>
        <taxon>unclassified sequences</taxon>
        <taxon>metagenomes</taxon>
        <taxon>ecological metagenomes</taxon>
    </lineage>
</organism>
<dbReference type="InterPro" id="IPR050404">
    <property type="entry name" value="Heme-degrading_MO"/>
</dbReference>
<evidence type="ECO:0000259" key="1">
    <source>
        <dbReference type="PROSITE" id="PS51725"/>
    </source>
</evidence>
<feature type="domain" description="ABM" evidence="1">
    <location>
        <begin position="2"/>
        <end position="91"/>
    </location>
</feature>
<protein>
    <recommendedName>
        <fullName evidence="1">ABM domain-containing protein</fullName>
    </recommendedName>
</protein>
<gene>
    <name evidence="2" type="ORF">LCGC14_0024150</name>
</gene>
<comment type="caution">
    <text evidence="2">The sequence shown here is derived from an EMBL/GenBank/DDBJ whole genome shotgun (WGS) entry which is preliminary data.</text>
</comment>
<accession>A0A0F9YFI1</accession>
<reference evidence="2" key="1">
    <citation type="journal article" date="2015" name="Nature">
        <title>Complex archaea that bridge the gap between prokaryotes and eukaryotes.</title>
        <authorList>
            <person name="Spang A."/>
            <person name="Saw J.H."/>
            <person name="Jorgensen S.L."/>
            <person name="Zaremba-Niedzwiedzka K."/>
            <person name="Martijn J."/>
            <person name="Lind A.E."/>
            <person name="van Eijk R."/>
            <person name="Schleper C."/>
            <person name="Guy L."/>
            <person name="Ettema T.J."/>
        </authorList>
    </citation>
    <scope>NUCLEOTIDE SEQUENCE</scope>
</reference>